<dbReference type="EMBL" id="UPXZ01000025">
    <property type="protein sequence ID" value="VBB45734.1"/>
    <property type="molecule type" value="Genomic_DNA"/>
</dbReference>
<gene>
    <name evidence="1" type="ORF">TRIP_D310129</name>
</gene>
<evidence type="ECO:0000313" key="1">
    <source>
        <dbReference type="EMBL" id="VBB45734.1"/>
    </source>
</evidence>
<accession>A0A653ACM9</accession>
<name>A0A653ACM9_9BACT</name>
<dbReference type="InterPro" id="IPR021457">
    <property type="entry name" value="DUF3108"/>
</dbReference>
<evidence type="ECO:0008006" key="2">
    <source>
        <dbReference type="Google" id="ProtNLM"/>
    </source>
</evidence>
<reference evidence="1" key="1">
    <citation type="submission" date="2018-07" db="EMBL/GenBank/DDBJ databases">
        <authorList>
            <consortium name="Genoscope - CEA"/>
            <person name="William W."/>
        </authorList>
    </citation>
    <scope>NUCLEOTIDE SEQUENCE</scope>
    <source>
        <strain evidence="1">IK1</strain>
    </source>
</reference>
<organism evidence="1">
    <name type="scientific">uncultured Paludibacter sp</name>
    <dbReference type="NCBI Taxonomy" id="497635"/>
    <lineage>
        <taxon>Bacteria</taxon>
        <taxon>Pseudomonadati</taxon>
        <taxon>Bacteroidota</taxon>
        <taxon>Bacteroidia</taxon>
        <taxon>Bacteroidales</taxon>
        <taxon>Paludibacteraceae</taxon>
        <taxon>Paludibacter</taxon>
        <taxon>environmental samples</taxon>
    </lineage>
</organism>
<protein>
    <recommendedName>
        <fullName evidence="2">DUF3108 domain-containing protein</fullName>
    </recommendedName>
</protein>
<dbReference type="Pfam" id="PF11306">
    <property type="entry name" value="DUF3108"/>
    <property type="match status" value="1"/>
</dbReference>
<proteinExistence type="predicted"/>
<dbReference type="AlphaFoldDB" id="A0A653ACM9"/>
<sequence length="269" mass="31045">MNNFDFWNAFCKTILKQLFTMKKISIILLSLVFPFLVMSQDSNNWKIKKGEKLKYKVAFNSGLTGDIKGGEATMSVMSKTVQLGDNEVYHATLAGGTTGIIEWFYQVENKYESYIDVKTGEPLLYAQSVRENKYRNKDTVFFDPKNHTAIYKEKKIKIPENTQDFLSVFYYLRMKDMSKLKAGDTFTISFFSSDKAADFKIIYNGIEKIKTKKMGQVECYSFKPQLPTGKVFKDQYPATMWISADSRRLPVLVDAKMKVGKMKMELISY</sequence>